<protein>
    <recommendedName>
        <fullName evidence="3">Plasmid stabilization protein</fullName>
    </recommendedName>
</protein>
<sequence length="85" mass="10841">MEIIKTADFKKIFKKLPKEIQRLYISQEIKFKRNWRDSRLHIKKIKSLAQCFTFRITRRYRVFFYFQEEEKAIFFEIDHRKDIYR</sequence>
<evidence type="ECO:0000313" key="1">
    <source>
        <dbReference type="EMBL" id="OGF21793.1"/>
    </source>
</evidence>
<dbReference type="EMBL" id="MFFS01000051">
    <property type="protein sequence ID" value="OGF21793.1"/>
    <property type="molecule type" value="Genomic_DNA"/>
</dbReference>
<gene>
    <name evidence="1" type="ORF">A2Y83_02355</name>
</gene>
<comment type="caution">
    <text evidence="1">The sequence shown here is derived from an EMBL/GenBank/DDBJ whole genome shotgun (WGS) entry which is preliminary data.</text>
</comment>
<organism evidence="1 2">
    <name type="scientific">Candidatus Falkowbacteria bacterium RBG_13_39_14</name>
    <dbReference type="NCBI Taxonomy" id="1797985"/>
    <lineage>
        <taxon>Bacteria</taxon>
        <taxon>Candidatus Falkowiibacteriota</taxon>
    </lineage>
</organism>
<accession>A0A1F5S5T7</accession>
<evidence type="ECO:0000313" key="2">
    <source>
        <dbReference type="Proteomes" id="UP000178323"/>
    </source>
</evidence>
<evidence type="ECO:0008006" key="3">
    <source>
        <dbReference type="Google" id="ProtNLM"/>
    </source>
</evidence>
<dbReference type="SUPFAM" id="SSF143011">
    <property type="entry name" value="RelE-like"/>
    <property type="match status" value="1"/>
</dbReference>
<dbReference type="Proteomes" id="UP000178323">
    <property type="component" value="Unassembled WGS sequence"/>
</dbReference>
<dbReference type="InterPro" id="IPR035093">
    <property type="entry name" value="RelE/ParE_toxin_dom_sf"/>
</dbReference>
<dbReference type="Gene3D" id="3.30.2310.20">
    <property type="entry name" value="RelE-like"/>
    <property type="match status" value="1"/>
</dbReference>
<proteinExistence type="predicted"/>
<reference evidence="1 2" key="1">
    <citation type="journal article" date="2016" name="Nat. Commun.">
        <title>Thousands of microbial genomes shed light on interconnected biogeochemical processes in an aquifer system.</title>
        <authorList>
            <person name="Anantharaman K."/>
            <person name="Brown C.T."/>
            <person name="Hug L.A."/>
            <person name="Sharon I."/>
            <person name="Castelle C.J."/>
            <person name="Probst A.J."/>
            <person name="Thomas B.C."/>
            <person name="Singh A."/>
            <person name="Wilkins M.J."/>
            <person name="Karaoz U."/>
            <person name="Brodie E.L."/>
            <person name="Williams K.H."/>
            <person name="Hubbard S.S."/>
            <person name="Banfield J.F."/>
        </authorList>
    </citation>
    <scope>NUCLEOTIDE SEQUENCE [LARGE SCALE GENOMIC DNA]</scope>
</reference>
<dbReference type="AlphaFoldDB" id="A0A1F5S5T7"/>
<name>A0A1F5S5T7_9BACT</name>
<dbReference type="STRING" id="1797985.A2Y83_02355"/>